<protein>
    <submittedName>
        <fullName evidence="1">Uncharacterized protein</fullName>
    </submittedName>
</protein>
<sequence>MGCLEERKFDLIGAMLKSVFPKRSKKRPLEHITNDDGNFLKKEDEDEVVNNFCHDKKLGKESLRLVILAESERRLLFDSETVLPVNTPDISAKTPLSNCGRFRNTFMGSKIRSAYFNFIGEVVSGCIRVLFLRHRPDVSCIGQMIFGSLSTTKNESFKIHSLR</sequence>
<accession>A0A1I8ESZ3</accession>
<dbReference type="WBParaSite" id="maker-PairedContig_4689-snap-gene-3.7-mRNA-1">
    <property type="protein sequence ID" value="maker-PairedContig_4689-snap-gene-3.7-mRNA-1"/>
    <property type="gene ID" value="maker-PairedContig_4689-snap-gene-3.7"/>
</dbReference>
<evidence type="ECO:0000313" key="1">
    <source>
        <dbReference type="WBParaSite" id="maker-PairedContig_4689-snap-gene-3.7-mRNA-1"/>
    </source>
</evidence>
<dbReference type="STRING" id="6293.A0A1I8ESZ3"/>
<proteinExistence type="predicted"/>
<dbReference type="AlphaFoldDB" id="A0A1I8ESZ3"/>
<name>A0A1I8ESZ3_WUCBA</name>
<reference evidence="1" key="1">
    <citation type="submission" date="2016-11" db="UniProtKB">
        <authorList>
            <consortium name="WormBaseParasite"/>
        </authorList>
    </citation>
    <scope>IDENTIFICATION</scope>
    <source>
        <strain evidence="1">pt0022</strain>
    </source>
</reference>
<organism evidence="1">
    <name type="scientific">Wuchereria bancrofti</name>
    <dbReference type="NCBI Taxonomy" id="6293"/>
    <lineage>
        <taxon>Eukaryota</taxon>
        <taxon>Metazoa</taxon>
        <taxon>Ecdysozoa</taxon>
        <taxon>Nematoda</taxon>
        <taxon>Chromadorea</taxon>
        <taxon>Rhabditida</taxon>
        <taxon>Spirurina</taxon>
        <taxon>Spiruromorpha</taxon>
        <taxon>Filarioidea</taxon>
        <taxon>Onchocercidae</taxon>
        <taxon>Wuchereria</taxon>
    </lineage>
</organism>